<dbReference type="InterPro" id="IPR027417">
    <property type="entry name" value="P-loop_NTPase"/>
</dbReference>
<dbReference type="AlphaFoldDB" id="A0A2A9HAG0"/>
<evidence type="ECO:0000256" key="3">
    <source>
        <dbReference type="ARBA" id="ARBA00022806"/>
    </source>
</evidence>
<dbReference type="Pfam" id="PF00270">
    <property type="entry name" value="DEAD"/>
    <property type="match status" value="1"/>
</dbReference>
<dbReference type="InterPro" id="IPR044742">
    <property type="entry name" value="DEAD/DEAH_RhlB"/>
</dbReference>
<keyword evidence="2" id="KW-0378">Hydrolase</keyword>
<dbReference type="PROSITE" id="PS51195">
    <property type="entry name" value="Q_MOTIF"/>
    <property type="match status" value="1"/>
</dbReference>
<dbReference type="GO" id="GO:0003676">
    <property type="term" value="F:nucleic acid binding"/>
    <property type="evidence" value="ECO:0007669"/>
    <property type="project" value="InterPro"/>
</dbReference>
<keyword evidence="12" id="KW-1185">Reference proteome</keyword>
<evidence type="ECO:0000256" key="1">
    <source>
        <dbReference type="ARBA" id="ARBA00022741"/>
    </source>
</evidence>
<comment type="similarity">
    <text evidence="5">Belongs to the DEAD box helicase family.</text>
</comment>
<protein>
    <submittedName>
        <fullName evidence="11">Superfamily II DNA/RNA helicase</fullName>
    </submittedName>
</protein>
<proteinExistence type="inferred from homology"/>
<name>A0A2A9HAG0_TEPT2</name>
<feature type="domain" description="Helicase ATP-binding" evidence="8">
    <location>
        <begin position="187"/>
        <end position="357"/>
    </location>
</feature>
<dbReference type="GO" id="GO:0003724">
    <property type="term" value="F:RNA helicase activity"/>
    <property type="evidence" value="ECO:0007669"/>
    <property type="project" value="InterPro"/>
</dbReference>
<sequence length="544" mass="58347">MYSAGFPAGRERAGGEEQDVKLTRLIDTIARPFRRTAGEEGAPSPTIHSLPSPSINGNAAEPAAPAAREQAARGASPGARRPSRLASANGRSGAGAAAAPRQQAASPGPAGQSDAQAGGAPSRRKRRRRGRGTGAAQAAPGEARQSRPPALAPISEAFRALGVDATGLEAIAALGFTEPTPIQREAMPRLFAGSDVVGLAQTGTGKTLAFGLPLARTIDPEAREVQAIVLVPTRELAKQVREVMDHLALFYGLTAWALTGGSRVQTDIDRLSQGVHVVVGTPGRVIDHIKRGTLSLAKVRFVVLDEADQMLDIGFARDIDYILRHAPKERQTALFSATMPESIGRLVWRYMRNAERVAVDPEQRTAEGVEQYYCEVAERDKLRALQYLYEMRGLGRTLIFCNTKIGVDRLTAALNAAGVPAQAIHGDLRQSQRDRVMADFRAGRLEFLVATNVAARGLDIPDIEDVVNYDVPQNPEEYIHRIGRTARAGRRGCSYTFVSEWDVPAWDAIVREVGEGVVQYLPVPARWDIEEPVAAGSGEAAGGS</sequence>
<evidence type="ECO:0000256" key="2">
    <source>
        <dbReference type="ARBA" id="ARBA00022801"/>
    </source>
</evidence>
<dbReference type="EMBL" id="PDJQ01000001">
    <property type="protein sequence ID" value="PFG72937.1"/>
    <property type="molecule type" value="Genomic_DNA"/>
</dbReference>
<feature type="region of interest" description="Disordered" evidence="7">
    <location>
        <begin position="1"/>
        <end position="20"/>
    </location>
</feature>
<dbReference type="InterPro" id="IPR011545">
    <property type="entry name" value="DEAD/DEAH_box_helicase_dom"/>
</dbReference>
<dbReference type="CDD" id="cd00268">
    <property type="entry name" value="DEADc"/>
    <property type="match status" value="1"/>
</dbReference>
<evidence type="ECO:0000259" key="8">
    <source>
        <dbReference type="PROSITE" id="PS51192"/>
    </source>
</evidence>
<feature type="domain" description="Helicase C-terminal" evidence="9">
    <location>
        <begin position="368"/>
        <end position="529"/>
    </location>
</feature>
<organism evidence="11 12">
    <name type="scientific">Tepidiforma thermophila (strain KCTC 52669 / CGMCC 1.13589 / G233)</name>
    <dbReference type="NCBI Taxonomy" id="2761530"/>
    <lineage>
        <taxon>Bacteria</taxon>
        <taxon>Bacillati</taxon>
        <taxon>Chloroflexota</taxon>
        <taxon>Tepidiformia</taxon>
        <taxon>Tepidiformales</taxon>
        <taxon>Tepidiformaceae</taxon>
        <taxon>Tepidiforma</taxon>
    </lineage>
</organism>
<comment type="caution">
    <text evidence="11">The sequence shown here is derived from an EMBL/GenBank/DDBJ whole genome shotgun (WGS) entry which is preliminary data.</text>
</comment>
<gene>
    <name evidence="11" type="ORF">A9A59_0130</name>
</gene>
<evidence type="ECO:0000256" key="7">
    <source>
        <dbReference type="SAM" id="MobiDB-lite"/>
    </source>
</evidence>
<dbReference type="Proteomes" id="UP000223071">
    <property type="component" value="Unassembled WGS sequence"/>
</dbReference>
<dbReference type="CDD" id="cd18787">
    <property type="entry name" value="SF2_C_DEAD"/>
    <property type="match status" value="1"/>
</dbReference>
<dbReference type="PANTHER" id="PTHR47959">
    <property type="entry name" value="ATP-DEPENDENT RNA HELICASE RHLE-RELATED"/>
    <property type="match status" value="1"/>
</dbReference>
<dbReference type="InterPro" id="IPR050079">
    <property type="entry name" value="DEAD_box_RNA_helicase"/>
</dbReference>
<keyword evidence="4" id="KW-0067">ATP-binding</keyword>
<dbReference type="Pfam" id="PF00271">
    <property type="entry name" value="Helicase_C"/>
    <property type="match status" value="1"/>
</dbReference>
<keyword evidence="3 11" id="KW-0347">Helicase</keyword>
<dbReference type="GO" id="GO:0005829">
    <property type="term" value="C:cytosol"/>
    <property type="evidence" value="ECO:0007669"/>
    <property type="project" value="TreeGrafter"/>
</dbReference>
<dbReference type="PROSITE" id="PS51194">
    <property type="entry name" value="HELICASE_CTER"/>
    <property type="match status" value="1"/>
</dbReference>
<feature type="compositionally biased region" description="Low complexity" evidence="7">
    <location>
        <begin position="56"/>
        <end position="121"/>
    </location>
</feature>
<dbReference type="PROSITE" id="PS51192">
    <property type="entry name" value="HELICASE_ATP_BIND_1"/>
    <property type="match status" value="1"/>
</dbReference>
<feature type="compositionally biased region" description="Basic and acidic residues" evidence="7">
    <location>
        <begin position="9"/>
        <end position="20"/>
    </location>
</feature>
<accession>A0A2A9HAG0</accession>
<evidence type="ECO:0000259" key="10">
    <source>
        <dbReference type="PROSITE" id="PS51195"/>
    </source>
</evidence>
<evidence type="ECO:0000256" key="5">
    <source>
        <dbReference type="ARBA" id="ARBA00038437"/>
    </source>
</evidence>
<dbReference type="SMART" id="SM00487">
    <property type="entry name" value="DEXDc"/>
    <property type="match status" value="1"/>
</dbReference>
<feature type="compositionally biased region" description="Basic residues" evidence="7">
    <location>
        <begin position="122"/>
        <end position="131"/>
    </location>
</feature>
<feature type="short sequence motif" description="Q motif" evidence="6">
    <location>
        <begin position="156"/>
        <end position="184"/>
    </location>
</feature>
<dbReference type="GO" id="GO:0016787">
    <property type="term" value="F:hydrolase activity"/>
    <property type="evidence" value="ECO:0007669"/>
    <property type="project" value="UniProtKB-KW"/>
</dbReference>
<dbReference type="InterPro" id="IPR001650">
    <property type="entry name" value="Helicase_C-like"/>
</dbReference>
<dbReference type="PANTHER" id="PTHR47959:SF1">
    <property type="entry name" value="ATP-DEPENDENT RNA HELICASE DBPA"/>
    <property type="match status" value="1"/>
</dbReference>
<feature type="compositionally biased region" description="Polar residues" evidence="7">
    <location>
        <begin position="46"/>
        <end position="55"/>
    </location>
</feature>
<feature type="domain" description="DEAD-box RNA helicase Q" evidence="10">
    <location>
        <begin position="156"/>
        <end position="184"/>
    </location>
</feature>
<dbReference type="SMART" id="SM00490">
    <property type="entry name" value="HELICc"/>
    <property type="match status" value="1"/>
</dbReference>
<dbReference type="GO" id="GO:0005524">
    <property type="term" value="F:ATP binding"/>
    <property type="evidence" value="ECO:0007669"/>
    <property type="project" value="UniProtKB-KW"/>
</dbReference>
<evidence type="ECO:0000256" key="4">
    <source>
        <dbReference type="ARBA" id="ARBA00022840"/>
    </source>
</evidence>
<dbReference type="Gene3D" id="3.40.50.300">
    <property type="entry name" value="P-loop containing nucleotide triphosphate hydrolases"/>
    <property type="match status" value="2"/>
</dbReference>
<evidence type="ECO:0000256" key="6">
    <source>
        <dbReference type="PROSITE-ProRule" id="PRU00552"/>
    </source>
</evidence>
<dbReference type="InterPro" id="IPR014001">
    <property type="entry name" value="Helicase_ATP-bd"/>
</dbReference>
<evidence type="ECO:0000259" key="9">
    <source>
        <dbReference type="PROSITE" id="PS51194"/>
    </source>
</evidence>
<evidence type="ECO:0000313" key="11">
    <source>
        <dbReference type="EMBL" id="PFG72937.1"/>
    </source>
</evidence>
<dbReference type="InterPro" id="IPR014014">
    <property type="entry name" value="RNA_helicase_DEAD_Q_motif"/>
</dbReference>
<evidence type="ECO:0000313" key="12">
    <source>
        <dbReference type="Proteomes" id="UP000223071"/>
    </source>
</evidence>
<feature type="region of interest" description="Disordered" evidence="7">
    <location>
        <begin position="31"/>
        <end position="149"/>
    </location>
</feature>
<reference evidence="11 12" key="1">
    <citation type="submission" date="2017-09" db="EMBL/GenBank/DDBJ databases">
        <title>Sequencing the genomes of two abundant thermophiles in Great Basin hot springs: Thermocrinis jamiesonii and novel Chloroflexi Thermoflexus hugenholtzii.</title>
        <authorList>
            <person name="Hedlund B."/>
        </authorList>
    </citation>
    <scope>NUCLEOTIDE SEQUENCE [LARGE SCALE GENOMIC DNA]</scope>
    <source>
        <strain evidence="11 12">G233</strain>
    </source>
</reference>
<keyword evidence="1" id="KW-0547">Nucleotide-binding</keyword>
<dbReference type="SUPFAM" id="SSF52540">
    <property type="entry name" value="P-loop containing nucleoside triphosphate hydrolases"/>
    <property type="match status" value="1"/>
</dbReference>